<gene>
    <name evidence="2" type="ORF">DCF25_14320</name>
</gene>
<evidence type="ECO:0000259" key="1">
    <source>
        <dbReference type="SMART" id="SM00382"/>
    </source>
</evidence>
<dbReference type="InterPro" id="IPR003593">
    <property type="entry name" value="AAA+_ATPase"/>
</dbReference>
<feature type="domain" description="AAA+ ATPase" evidence="1">
    <location>
        <begin position="218"/>
        <end position="395"/>
    </location>
</feature>
<name>A0A2W4W6S8_9CYAN</name>
<dbReference type="EMBL" id="QBMC01000101">
    <property type="protein sequence ID" value="PZO14848.1"/>
    <property type="molecule type" value="Genomic_DNA"/>
</dbReference>
<protein>
    <recommendedName>
        <fullName evidence="1">AAA+ ATPase domain-containing protein</fullName>
    </recommendedName>
</protein>
<dbReference type="AlphaFoldDB" id="A0A2W4W6S8"/>
<accession>A0A2W4W6S8</accession>
<evidence type="ECO:0000313" key="2">
    <source>
        <dbReference type="EMBL" id="PZO14848.1"/>
    </source>
</evidence>
<comment type="caution">
    <text evidence="2">The sequence shown here is derived from an EMBL/GenBank/DDBJ whole genome shotgun (WGS) entry which is preliminary data.</text>
</comment>
<dbReference type="Gene3D" id="3.40.50.300">
    <property type="entry name" value="P-loop containing nucleotide triphosphate hydrolases"/>
    <property type="match status" value="1"/>
</dbReference>
<sequence length="727" mass="81663">MIRLIYLPAGNSKIEYSIKSISRDNKNLKAAISQAAAYCQERGAPFGAVSNGYQIVAFIAVRSDGISPLEGKALVFCSLEKMLENFLDLWQALSKPGVEEKRLQARLIGDLQSQLPRKLSETIATYPGIKGRNVFQTDLQTVSDLVIEDLTRSEVLEKDFLEECYCKTGALSQHSLASKNILEARYAALFDSKAPAPVLVKAADRQGISPELLAESLSRRPILLIGSVGVGKTTFIRNLIKVEAPSVFEKAITLYIDLGSQATLSIDLKSFVIKEVTNQLRKDYEIDIEERNFVRGVYHSDLQRFRKGIYSDLYDTDPQRFKEKEIELLEKKLATPEENLKQSLRHIANGRKQQLIMILDNSDQRDESTQQQVFLISQEIAEHWSTTVFVTLRPETFHRSQQLGALSGYHPKAFSVSPPRVDLVLKRRLDFALKLTRGEIPIQVLPEGMGVRFASLEAIICSFLKSLRTNKELSECIDNISGGNIRLALDLVRGFFGSGHIDTQKIVDIQGKDSRTGYIIPLHEFVRAVLFGDNIYYDATRSPIANLFDISSNDPKEHFVLPLLIGVIHSLGSNGSNGGFVETNIVYEHFQGLGFTANQVDEALVTSTRKKLIETTARLIPQPGQIMPHTLRVTTLGLYHISRLCGLFAYIDAIILDTPILDSETREVVRDVRDIDLRLDRAESFKGYLDDQWSGMSMQGLGFDWNNASNELEQQIAYIRGRLRRFA</sequence>
<dbReference type="SMART" id="SM00382">
    <property type="entry name" value="AAA"/>
    <property type="match status" value="1"/>
</dbReference>
<organism evidence="2 3">
    <name type="scientific">Leptolyngbya foveolarum</name>
    <dbReference type="NCBI Taxonomy" id="47253"/>
    <lineage>
        <taxon>Bacteria</taxon>
        <taxon>Bacillati</taxon>
        <taxon>Cyanobacteriota</taxon>
        <taxon>Cyanophyceae</taxon>
        <taxon>Leptolyngbyales</taxon>
        <taxon>Leptolyngbyaceae</taxon>
        <taxon>Leptolyngbya group</taxon>
        <taxon>Leptolyngbya</taxon>
    </lineage>
</organism>
<evidence type="ECO:0000313" key="3">
    <source>
        <dbReference type="Proteomes" id="UP000249354"/>
    </source>
</evidence>
<dbReference type="InterPro" id="IPR027417">
    <property type="entry name" value="P-loop_NTPase"/>
</dbReference>
<proteinExistence type="predicted"/>
<reference evidence="3" key="1">
    <citation type="submission" date="2018-04" db="EMBL/GenBank/DDBJ databases">
        <authorList>
            <person name="Cornet L."/>
        </authorList>
    </citation>
    <scope>NUCLEOTIDE SEQUENCE [LARGE SCALE GENOMIC DNA]</scope>
</reference>
<reference evidence="2 3" key="2">
    <citation type="submission" date="2018-06" db="EMBL/GenBank/DDBJ databases">
        <title>Metagenomic assembly of (sub)arctic Cyanobacteria and their associated microbiome from non-axenic cultures.</title>
        <authorList>
            <person name="Baurain D."/>
        </authorList>
    </citation>
    <scope>NUCLEOTIDE SEQUENCE [LARGE SCALE GENOMIC DNA]</scope>
    <source>
        <strain evidence="2">ULC129bin1</strain>
    </source>
</reference>
<dbReference type="SUPFAM" id="SSF52540">
    <property type="entry name" value="P-loop containing nucleoside triphosphate hydrolases"/>
    <property type="match status" value="1"/>
</dbReference>
<dbReference type="Proteomes" id="UP000249354">
    <property type="component" value="Unassembled WGS sequence"/>
</dbReference>